<evidence type="ECO:0000256" key="2">
    <source>
        <dbReference type="ARBA" id="ARBA00023033"/>
    </source>
</evidence>
<dbReference type="Gene3D" id="1.10.630.10">
    <property type="entry name" value="Cytochrome P450"/>
    <property type="match status" value="1"/>
</dbReference>
<dbReference type="InterPro" id="IPR001128">
    <property type="entry name" value="Cyt_P450"/>
</dbReference>
<dbReference type="SUPFAM" id="SSF48264">
    <property type="entry name" value="Cytochrome P450"/>
    <property type="match status" value="1"/>
</dbReference>
<comment type="caution">
    <text evidence="3">The sequence shown here is derived from an EMBL/GenBank/DDBJ whole genome shotgun (WGS) entry which is preliminary data.</text>
</comment>
<feature type="non-terminal residue" evidence="3">
    <location>
        <position position="1"/>
    </location>
</feature>
<dbReference type="PANTHER" id="PTHR24305">
    <property type="entry name" value="CYTOCHROME P450"/>
    <property type="match status" value="1"/>
</dbReference>
<sequence length="70" mass="7934">VCSFRKVVTHDIKTSIAAASTIYKLSQNPDKQQKLFEELKNVLPNPNSKFDVQTQGKIPYLKACIKEALR</sequence>
<keyword evidence="4" id="KW-1185">Reference proteome</keyword>
<dbReference type="Pfam" id="PF00067">
    <property type="entry name" value="p450"/>
    <property type="match status" value="1"/>
</dbReference>
<dbReference type="GO" id="GO:0004497">
    <property type="term" value="F:monooxygenase activity"/>
    <property type="evidence" value="ECO:0007669"/>
    <property type="project" value="UniProtKB-KW"/>
</dbReference>
<keyword evidence="2" id="KW-0560">Oxidoreductase</keyword>
<dbReference type="AlphaFoldDB" id="A0ABD2PC26"/>
<dbReference type="Proteomes" id="UP001516400">
    <property type="component" value="Unassembled WGS sequence"/>
</dbReference>
<comment type="similarity">
    <text evidence="1">Belongs to the cytochrome P450 family.</text>
</comment>
<gene>
    <name evidence="3" type="ORF">HHI36_002832</name>
</gene>
<reference evidence="3 4" key="1">
    <citation type="journal article" date="2021" name="BMC Biol.">
        <title>Horizontally acquired antibacterial genes associated with adaptive radiation of ladybird beetles.</title>
        <authorList>
            <person name="Li H.S."/>
            <person name="Tang X.F."/>
            <person name="Huang Y.H."/>
            <person name="Xu Z.Y."/>
            <person name="Chen M.L."/>
            <person name="Du X.Y."/>
            <person name="Qiu B.Y."/>
            <person name="Chen P.T."/>
            <person name="Zhang W."/>
            <person name="Slipinski A."/>
            <person name="Escalona H.E."/>
            <person name="Waterhouse R.M."/>
            <person name="Zwick A."/>
            <person name="Pang H."/>
        </authorList>
    </citation>
    <scope>NUCLEOTIDE SEQUENCE [LARGE SCALE GENOMIC DNA]</scope>
    <source>
        <strain evidence="3">SYSU2018</strain>
    </source>
</reference>
<protein>
    <recommendedName>
        <fullName evidence="5">Cytochrome P450</fullName>
    </recommendedName>
</protein>
<evidence type="ECO:0000313" key="4">
    <source>
        <dbReference type="Proteomes" id="UP001516400"/>
    </source>
</evidence>
<accession>A0ABD2PC26</accession>
<keyword evidence="2" id="KW-0503">Monooxygenase</keyword>
<name>A0ABD2PC26_9CUCU</name>
<evidence type="ECO:0000256" key="1">
    <source>
        <dbReference type="ARBA" id="ARBA00010617"/>
    </source>
</evidence>
<dbReference type="InterPro" id="IPR050121">
    <property type="entry name" value="Cytochrome_P450_monoxygenase"/>
</dbReference>
<dbReference type="InterPro" id="IPR036396">
    <property type="entry name" value="Cyt_P450_sf"/>
</dbReference>
<evidence type="ECO:0000313" key="3">
    <source>
        <dbReference type="EMBL" id="KAL3288384.1"/>
    </source>
</evidence>
<evidence type="ECO:0008006" key="5">
    <source>
        <dbReference type="Google" id="ProtNLM"/>
    </source>
</evidence>
<dbReference type="PANTHER" id="PTHR24305:SF28">
    <property type="entry name" value="CYTOCHROME P450 49A1-RELATED"/>
    <property type="match status" value="1"/>
</dbReference>
<proteinExistence type="inferred from homology"/>
<organism evidence="3 4">
    <name type="scientific">Cryptolaemus montrouzieri</name>
    <dbReference type="NCBI Taxonomy" id="559131"/>
    <lineage>
        <taxon>Eukaryota</taxon>
        <taxon>Metazoa</taxon>
        <taxon>Ecdysozoa</taxon>
        <taxon>Arthropoda</taxon>
        <taxon>Hexapoda</taxon>
        <taxon>Insecta</taxon>
        <taxon>Pterygota</taxon>
        <taxon>Neoptera</taxon>
        <taxon>Endopterygota</taxon>
        <taxon>Coleoptera</taxon>
        <taxon>Polyphaga</taxon>
        <taxon>Cucujiformia</taxon>
        <taxon>Coccinelloidea</taxon>
        <taxon>Coccinellidae</taxon>
        <taxon>Scymninae</taxon>
        <taxon>Scymnini</taxon>
        <taxon>Cryptolaemus</taxon>
    </lineage>
</organism>
<dbReference type="EMBL" id="JABFTP020000185">
    <property type="protein sequence ID" value="KAL3288384.1"/>
    <property type="molecule type" value="Genomic_DNA"/>
</dbReference>